<name>R7Z2I3_CONA1</name>
<keyword evidence="2" id="KW-0413">Isomerase</keyword>
<dbReference type="Pfam" id="PF04303">
    <property type="entry name" value="PrpF"/>
    <property type="match status" value="1"/>
</dbReference>
<organism evidence="3 4">
    <name type="scientific">Coniosporium apollinis (strain CBS 100218)</name>
    <name type="common">Rock-inhabiting black yeast</name>
    <dbReference type="NCBI Taxonomy" id="1168221"/>
    <lineage>
        <taxon>Eukaryota</taxon>
        <taxon>Fungi</taxon>
        <taxon>Dikarya</taxon>
        <taxon>Ascomycota</taxon>
        <taxon>Pezizomycotina</taxon>
        <taxon>Dothideomycetes</taxon>
        <taxon>Dothideomycetes incertae sedis</taxon>
        <taxon>Coniosporium</taxon>
    </lineage>
</organism>
<dbReference type="AlphaFoldDB" id="R7Z2I3"/>
<protein>
    <recommendedName>
        <fullName evidence="5">Methylitaconate delta2-delta3-isomerase</fullName>
    </recommendedName>
</protein>
<dbReference type="PANTHER" id="PTHR43709">
    <property type="entry name" value="ACONITATE ISOMERASE-RELATED"/>
    <property type="match status" value="1"/>
</dbReference>
<dbReference type="RefSeq" id="XP_007783722.1">
    <property type="nucleotide sequence ID" value="XM_007785532.1"/>
</dbReference>
<dbReference type="GO" id="GO:0016853">
    <property type="term" value="F:isomerase activity"/>
    <property type="evidence" value="ECO:0007669"/>
    <property type="project" value="UniProtKB-KW"/>
</dbReference>
<proteinExistence type="inferred from homology"/>
<dbReference type="EMBL" id="JH767596">
    <property type="protein sequence ID" value="EON68405.1"/>
    <property type="molecule type" value="Genomic_DNA"/>
</dbReference>
<dbReference type="STRING" id="1168221.R7Z2I3"/>
<evidence type="ECO:0000313" key="3">
    <source>
        <dbReference type="EMBL" id="EON68405.1"/>
    </source>
</evidence>
<evidence type="ECO:0000313" key="4">
    <source>
        <dbReference type="Proteomes" id="UP000016924"/>
    </source>
</evidence>
<dbReference type="OMA" id="MQRIPCV"/>
<dbReference type="GeneID" id="19905040"/>
<dbReference type="Gene3D" id="3.10.310.10">
    <property type="entry name" value="Diaminopimelate Epimerase, Chain A, domain 1"/>
    <property type="match status" value="2"/>
</dbReference>
<evidence type="ECO:0000256" key="2">
    <source>
        <dbReference type="ARBA" id="ARBA00023235"/>
    </source>
</evidence>
<dbReference type="OrthoDB" id="10267539at2759"/>
<evidence type="ECO:0000256" key="1">
    <source>
        <dbReference type="ARBA" id="ARBA00007673"/>
    </source>
</evidence>
<dbReference type="PANTHER" id="PTHR43709:SF2">
    <property type="entry name" value="DUF453 DOMAIN PROTEIN (AFU_ORTHOLOGUE AFUA_6G00360)"/>
    <property type="match status" value="1"/>
</dbReference>
<comment type="similarity">
    <text evidence="1">Belongs to the PrpF family.</text>
</comment>
<dbReference type="eggNOG" id="ENOG502SIH5">
    <property type="taxonomic scope" value="Eukaryota"/>
</dbReference>
<sequence length="454" mass="48286">MGSKNSDPRQIDGVGGATSTTSKVAIVASSQRPGIDVEYTFAQVAVGRDRVDYSGNCGNIASGVGPFALQEGLVRPEPGQRQMDIRIFNTNTSRTLVETVEVDEEGGFEEDGDYEIAGVKGSGSQIEVAFMNPAGSMTGRLFPTGNREDIIIVNYPQGGGGPFSVRASLVDAANPFIFVDASTMPLLSTALELRSLQFLAIIEDIRRAGAVLFGLASSTDAAADVRGTPKIALVSRPTAFPSNTCCDRAPDIHIIAFSMGLPHPSLQLTGAVCLGAAISMEGTVPYRIAASHLTLPPTPEPTPSPPDLGHYTPSKYDKGLWKKEICIEHNLLALAGNPGVQRFGCVRTSGGGTYLLECYHKIPRARLKAAGVVADILIAAGLGWALGKAARDTKRPEAYAAAVAKSFELRSEADRIVWRADKGGLHEILLESIREAVQERSQGPAYETKLYRSD</sequence>
<evidence type="ECO:0008006" key="5">
    <source>
        <dbReference type="Google" id="ProtNLM"/>
    </source>
</evidence>
<accession>R7Z2I3</accession>
<dbReference type="Proteomes" id="UP000016924">
    <property type="component" value="Unassembled WGS sequence"/>
</dbReference>
<gene>
    <name evidence="3" type="ORF">W97_07729</name>
</gene>
<keyword evidence="4" id="KW-1185">Reference proteome</keyword>
<dbReference type="InterPro" id="IPR007400">
    <property type="entry name" value="PrpF-like"/>
</dbReference>
<reference evidence="4" key="1">
    <citation type="submission" date="2012-06" db="EMBL/GenBank/DDBJ databases">
        <title>The genome sequence of Coniosporium apollinis CBS 100218.</title>
        <authorList>
            <consortium name="The Broad Institute Genome Sequencing Platform"/>
            <person name="Cuomo C."/>
            <person name="Gorbushina A."/>
            <person name="Noack S."/>
            <person name="Walker B."/>
            <person name="Young S.K."/>
            <person name="Zeng Q."/>
            <person name="Gargeya S."/>
            <person name="Fitzgerald M."/>
            <person name="Haas B."/>
            <person name="Abouelleil A."/>
            <person name="Alvarado L."/>
            <person name="Arachchi H.M."/>
            <person name="Berlin A.M."/>
            <person name="Chapman S.B."/>
            <person name="Goldberg J."/>
            <person name="Griggs A."/>
            <person name="Gujja S."/>
            <person name="Hansen M."/>
            <person name="Howarth C."/>
            <person name="Imamovic A."/>
            <person name="Larimer J."/>
            <person name="McCowan C."/>
            <person name="Montmayeur A."/>
            <person name="Murphy C."/>
            <person name="Neiman D."/>
            <person name="Pearson M."/>
            <person name="Priest M."/>
            <person name="Roberts A."/>
            <person name="Saif S."/>
            <person name="Shea T."/>
            <person name="Sisk P."/>
            <person name="Sykes S."/>
            <person name="Wortman J."/>
            <person name="Nusbaum C."/>
            <person name="Birren B."/>
        </authorList>
    </citation>
    <scope>NUCLEOTIDE SEQUENCE [LARGE SCALE GENOMIC DNA]</scope>
    <source>
        <strain evidence="4">CBS 100218</strain>
    </source>
</reference>
<dbReference type="SUPFAM" id="SSF54506">
    <property type="entry name" value="Diaminopimelate epimerase-like"/>
    <property type="match status" value="2"/>
</dbReference>
<dbReference type="HOGENOM" id="CLU_602708_0_0_1"/>